<reference evidence="4 5" key="1">
    <citation type="submission" date="2019-09" db="EMBL/GenBank/DDBJ databases">
        <title>Salinarimonas rosea gen. nov., sp. nov., a new member of the a-2 subgroup of the Proteobacteria.</title>
        <authorList>
            <person name="Liu J."/>
        </authorList>
    </citation>
    <scope>NUCLEOTIDE SEQUENCE [LARGE SCALE GENOMIC DNA]</scope>
    <source>
        <strain evidence="4 5">BN140002</strain>
    </source>
</reference>
<evidence type="ECO:0000256" key="2">
    <source>
        <dbReference type="PROSITE-ProRule" id="PRU01091"/>
    </source>
</evidence>
<evidence type="ECO:0000259" key="3">
    <source>
        <dbReference type="PROSITE" id="PS51755"/>
    </source>
</evidence>
<dbReference type="InterPro" id="IPR016032">
    <property type="entry name" value="Sig_transdc_resp-reg_C-effctor"/>
</dbReference>
<dbReference type="GO" id="GO:0003677">
    <property type="term" value="F:DNA binding"/>
    <property type="evidence" value="ECO:0007669"/>
    <property type="project" value="UniProtKB-UniRule"/>
</dbReference>
<dbReference type="PROSITE" id="PS51755">
    <property type="entry name" value="OMPR_PHOB"/>
    <property type="match status" value="1"/>
</dbReference>
<dbReference type="InterPro" id="IPR001867">
    <property type="entry name" value="OmpR/PhoB-type_DNA-bd"/>
</dbReference>
<dbReference type="RefSeq" id="WP_149817590.1">
    <property type="nucleotide sequence ID" value="NZ_VUOA01000020.1"/>
</dbReference>
<dbReference type="SUPFAM" id="SSF46894">
    <property type="entry name" value="C-terminal effector domain of the bipartite response regulators"/>
    <property type="match status" value="1"/>
</dbReference>
<name>A0A5B2VDE2_9HYPH</name>
<evidence type="ECO:0000256" key="1">
    <source>
        <dbReference type="ARBA" id="ARBA00023125"/>
    </source>
</evidence>
<organism evidence="4 5">
    <name type="scientific">Salinarimonas soli</name>
    <dbReference type="NCBI Taxonomy" id="1638099"/>
    <lineage>
        <taxon>Bacteria</taxon>
        <taxon>Pseudomonadati</taxon>
        <taxon>Pseudomonadota</taxon>
        <taxon>Alphaproteobacteria</taxon>
        <taxon>Hyphomicrobiales</taxon>
        <taxon>Salinarimonadaceae</taxon>
        <taxon>Salinarimonas</taxon>
    </lineage>
</organism>
<accession>A0A5B2VDE2</accession>
<keyword evidence="5" id="KW-1185">Reference proteome</keyword>
<keyword evidence="1 2" id="KW-0238">DNA-binding</keyword>
<dbReference type="GO" id="GO:0006355">
    <property type="term" value="P:regulation of DNA-templated transcription"/>
    <property type="evidence" value="ECO:0007669"/>
    <property type="project" value="InterPro"/>
</dbReference>
<dbReference type="AlphaFoldDB" id="A0A5B2VDE2"/>
<reference evidence="4 5" key="2">
    <citation type="submission" date="2019-09" db="EMBL/GenBank/DDBJ databases">
        <authorList>
            <person name="Jin C."/>
        </authorList>
    </citation>
    <scope>NUCLEOTIDE SEQUENCE [LARGE SCALE GENOMIC DNA]</scope>
    <source>
        <strain evidence="4 5">BN140002</strain>
    </source>
</reference>
<protein>
    <recommendedName>
        <fullName evidence="3">OmpR/PhoB-type domain-containing protein</fullName>
    </recommendedName>
</protein>
<dbReference type="OrthoDB" id="10013362at2"/>
<evidence type="ECO:0000313" key="5">
    <source>
        <dbReference type="Proteomes" id="UP000323142"/>
    </source>
</evidence>
<feature type="domain" description="OmpR/PhoB-type" evidence="3">
    <location>
        <begin position="245"/>
        <end position="354"/>
    </location>
</feature>
<dbReference type="GO" id="GO:0000160">
    <property type="term" value="P:phosphorelay signal transduction system"/>
    <property type="evidence" value="ECO:0007669"/>
    <property type="project" value="InterPro"/>
</dbReference>
<dbReference type="Pfam" id="PF00486">
    <property type="entry name" value="Trans_reg_C"/>
    <property type="match status" value="1"/>
</dbReference>
<comment type="caution">
    <text evidence="4">The sequence shown here is derived from an EMBL/GenBank/DDBJ whole genome shotgun (WGS) entry which is preliminary data.</text>
</comment>
<dbReference type="EMBL" id="VUOA01000020">
    <property type="protein sequence ID" value="KAA2237081.1"/>
    <property type="molecule type" value="Genomic_DNA"/>
</dbReference>
<sequence length="363" mass="40540">MRSLIDTNSAFVPLVACAALWAQRSGMPPKMVLRRVCEWAMVGAFPDKAFVDPGGLTIEPFDIYMAARVLTEGNPLFSTISLGGWTLSGRSYDPVLLEKVQLSVGDVLRFCDQLNVYPPDPLLTRFQRFEMRFVLRKALVPPPCPHADAHAVQHMKRSSATGSVNRLRDILEGIKGNRRVRSPYVRVVTEPFHAEEWSKIWCDELAETQATVQAHGDETHAKALEDLVAQWDAFLRFETMACASISVAPTGPDVRVRLSTSSTSVTVDGTKLQLPEKPFRLLLALARRAERDDNFVSHQALADQLWGSSAHQVSRHLRDVVRDLRGHLTSAGLDQAKVQQLVQTGPTQGYRLNVPRDQIRIEE</sequence>
<dbReference type="SMART" id="SM00862">
    <property type="entry name" value="Trans_reg_C"/>
    <property type="match status" value="1"/>
</dbReference>
<dbReference type="Proteomes" id="UP000323142">
    <property type="component" value="Unassembled WGS sequence"/>
</dbReference>
<evidence type="ECO:0000313" key="4">
    <source>
        <dbReference type="EMBL" id="KAA2237081.1"/>
    </source>
</evidence>
<feature type="DNA-binding region" description="OmpR/PhoB-type" evidence="2">
    <location>
        <begin position="245"/>
        <end position="354"/>
    </location>
</feature>
<gene>
    <name evidence="4" type="ORF">F0L46_11500</name>
</gene>
<dbReference type="Gene3D" id="1.10.10.10">
    <property type="entry name" value="Winged helix-like DNA-binding domain superfamily/Winged helix DNA-binding domain"/>
    <property type="match status" value="1"/>
</dbReference>
<proteinExistence type="predicted"/>
<dbReference type="InterPro" id="IPR036388">
    <property type="entry name" value="WH-like_DNA-bd_sf"/>
</dbReference>